<dbReference type="GO" id="GO:0005794">
    <property type="term" value="C:Golgi apparatus"/>
    <property type="evidence" value="ECO:0000318"/>
    <property type="project" value="GO_Central"/>
</dbReference>
<dbReference type="InterPro" id="IPR009637">
    <property type="entry name" value="GPR107/GPR108-like"/>
</dbReference>
<proteinExistence type="predicted"/>
<dbReference type="Proteomes" id="UP000215914">
    <property type="component" value="Chromosome 2"/>
</dbReference>
<feature type="transmembrane region" description="Helical" evidence="6">
    <location>
        <begin position="279"/>
        <end position="298"/>
    </location>
</feature>
<name>A0A251VIW7_HELAN</name>
<comment type="subcellular location">
    <subcellularLocation>
        <location evidence="1">Membrane</location>
        <topology evidence="1">Multi-pass membrane protein</topology>
    </subcellularLocation>
</comment>
<feature type="signal peptide" evidence="7">
    <location>
        <begin position="1"/>
        <end position="24"/>
    </location>
</feature>
<feature type="transmembrane region" description="Helical" evidence="6">
    <location>
        <begin position="348"/>
        <end position="369"/>
    </location>
</feature>
<evidence type="ECO:0000313" key="12">
    <source>
        <dbReference type="Proteomes" id="UP000215914"/>
    </source>
</evidence>
<evidence type="ECO:0000259" key="8">
    <source>
        <dbReference type="Pfam" id="PF06814"/>
    </source>
</evidence>
<dbReference type="AlphaFoldDB" id="A0A251VIW7"/>
<dbReference type="EMBL" id="MNCJ02000317">
    <property type="protein sequence ID" value="KAF5819464.1"/>
    <property type="molecule type" value="Genomic_DNA"/>
</dbReference>
<dbReference type="InterPro" id="IPR053937">
    <property type="entry name" value="GOST_TM"/>
</dbReference>
<keyword evidence="11" id="KW-0675">Receptor</keyword>
<evidence type="ECO:0000313" key="10">
    <source>
        <dbReference type="EMBL" id="KAF5819464.1"/>
    </source>
</evidence>
<keyword evidence="3 7" id="KW-0732">Signal</keyword>
<evidence type="ECO:0000256" key="5">
    <source>
        <dbReference type="ARBA" id="ARBA00023136"/>
    </source>
</evidence>
<keyword evidence="12" id="KW-1185">Reference proteome</keyword>
<feature type="transmembrane region" description="Helical" evidence="6">
    <location>
        <begin position="313"/>
        <end position="336"/>
    </location>
</feature>
<dbReference type="Pfam" id="PF06814">
    <property type="entry name" value="GOST_TM"/>
    <property type="match status" value="1"/>
</dbReference>
<evidence type="ECO:0000313" key="11">
    <source>
        <dbReference type="EMBL" id="OTG35083.1"/>
    </source>
</evidence>
<dbReference type="OMA" id="CNHESFV"/>
<protein>
    <submittedName>
        <fullName evidence="10 11">Lung seven transmembrane receptor</fullName>
    </submittedName>
</protein>
<evidence type="ECO:0000256" key="6">
    <source>
        <dbReference type="SAM" id="Phobius"/>
    </source>
</evidence>
<dbReference type="GO" id="GO:0016020">
    <property type="term" value="C:membrane"/>
    <property type="evidence" value="ECO:0000318"/>
    <property type="project" value="GO_Central"/>
</dbReference>
<dbReference type="OrthoDB" id="29657at2759"/>
<gene>
    <name evidence="11" type="ORF">HannXRQ_Chr02g0052961</name>
    <name evidence="10" type="ORF">HanXRQr2_Chr02g0077911</name>
</gene>
<organism evidence="11 12">
    <name type="scientific">Helianthus annuus</name>
    <name type="common">Common sunflower</name>
    <dbReference type="NCBI Taxonomy" id="4232"/>
    <lineage>
        <taxon>Eukaryota</taxon>
        <taxon>Viridiplantae</taxon>
        <taxon>Streptophyta</taxon>
        <taxon>Embryophyta</taxon>
        <taxon>Tracheophyta</taxon>
        <taxon>Spermatophyta</taxon>
        <taxon>Magnoliopsida</taxon>
        <taxon>eudicotyledons</taxon>
        <taxon>Gunneridae</taxon>
        <taxon>Pentapetalae</taxon>
        <taxon>asterids</taxon>
        <taxon>campanulids</taxon>
        <taxon>Asterales</taxon>
        <taxon>Asteraceae</taxon>
        <taxon>Asteroideae</taxon>
        <taxon>Heliantheae alliance</taxon>
        <taxon>Heliantheae</taxon>
        <taxon>Helianthus</taxon>
    </lineage>
</organism>
<reference evidence="10" key="3">
    <citation type="submission" date="2020-06" db="EMBL/GenBank/DDBJ databases">
        <title>Helianthus annuus Genome sequencing and assembly Release 2.</title>
        <authorList>
            <person name="Gouzy J."/>
            <person name="Langlade N."/>
            <person name="Munos S."/>
        </authorList>
    </citation>
    <scope>NUCLEOTIDE SEQUENCE</scope>
    <source>
        <tissue evidence="10">Leaves</tissue>
    </source>
</reference>
<dbReference type="InterPro" id="IPR054103">
    <property type="entry name" value="CAND6-7_N"/>
</dbReference>
<dbReference type="PANTHER" id="PTHR21229">
    <property type="entry name" value="LUNG SEVEN TRANSMEMBRANE RECEPTOR"/>
    <property type="match status" value="1"/>
</dbReference>
<feature type="chain" id="PRO_5012106251" evidence="7">
    <location>
        <begin position="25"/>
        <end position="427"/>
    </location>
</feature>
<feature type="transmembrane region" description="Helical" evidence="6">
    <location>
        <begin position="381"/>
        <end position="401"/>
    </location>
</feature>
<reference evidence="11" key="2">
    <citation type="submission" date="2017-02" db="EMBL/GenBank/DDBJ databases">
        <title>Sunflower complete genome.</title>
        <authorList>
            <person name="Langlade N."/>
            <person name="Munos S."/>
        </authorList>
    </citation>
    <scope>NUCLEOTIDE SEQUENCE [LARGE SCALE GENOMIC DNA]</scope>
    <source>
        <tissue evidence="11">Leaves</tissue>
    </source>
</reference>
<feature type="transmembrane region" description="Helical" evidence="6">
    <location>
        <begin position="176"/>
        <end position="194"/>
    </location>
</feature>
<sequence>MGVLGKSVTAFLLFFFLSAAPSTAEIKSIKIQSDNRPVILFQKFGFTHTSNITVAVSSVFVTSTLSQPDASLLGFFLLSERSLIDVLSELQQNPNFCILDSMFISLLFTFKDLSPPPQSSFNRSYPVTYAGEYSLFFVNCNHESFVTMDVRTELFNTDDKATNNYLSVGLTQLPSLYFIFSLFYLCFLGFWISVGFNNQRSVHKVHILMGVLLIMKVLSLFCAAEDKLYVKVTGMPHGWNVLFYILQFISSVLFFAVIVLIGAGWLYLKPNLVGKEKKVLMIVITLQVLANVASIVIGETGPFIEDWVTWNQVFLLAEFVCGCAAIFPIVWLIRSFSRTDAKAARNLALFRLFCVVVVGYMLVTNIGVFALKTMTVYKQQWVGRAEEIASLVFCLVLFYMFRPVRESEYLVLDDEGVYEEAPKMVKG</sequence>
<dbReference type="InParanoid" id="A0A251VIW7"/>
<accession>A0A251VIW7</accession>
<evidence type="ECO:0000256" key="7">
    <source>
        <dbReference type="SAM" id="SignalP"/>
    </source>
</evidence>
<dbReference type="Gramene" id="mRNA:HanXRQr2_Chr02g0077911">
    <property type="protein sequence ID" value="CDS:HanXRQr2_Chr02g0077911.1"/>
    <property type="gene ID" value="HanXRQr2_Chr02g0077911"/>
</dbReference>
<evidence type="ECO:0000256" key="4">
    <source>
        <dbReference type="ARBA" id="ARBA00022989"/>
    </source>
</evidence>
<feature type="transmembrane region" description="Helical" evidence="6">
    <location>
        <begin position="206"/>
        <end position="224"/>
    </location>
</feature>
<dbReference type="Pfam" id="PF21904">
    <property type="entry name" value="CAND6-7_N"/>
    <property type="match status" value="1"/>
</dbReference>
<keyword evidence="5 6" id="KW-0472">Membrane</keyword>
<dbReference type="PANTHER" id="PTHR21229:SF2">
    <property type="entry name" value="RE59932P"/>
    <property type="match status" value="1"/>
</dbReference>
<feature type="transmembrane region" description="Helical" evidence="6">
    <location>
        <begin position="244"/>
        <end position="267"/>
    </location>
</feature>
<keyword evidence="4 6" id="KW-1133">Transmembrane helix</keyword>
<feature type="domain" description="CAND6/7 N-terminal" evidence="9">
    <location>
        <begin position="27"/>
        <end position="156"/>
    </location>
</feature>
<reference evidence="10 12" key="1">
    <citation type="journal article" date="2017" name="Nature">
        <title>The sunflower genome provides insights into oil metabolism, flowering and Asterid evolution.</title>
        <authorList>
            <person name="Badouin H."/>
            <person name="Gouzy J."/>
            <person name="Grassa C.J."/>
            <person name="Murat F."/>
            <person name="Staton S.E."/>
            <person name="Cottret L."/>
            <person name="Lelandais-Briere C."/>
            <person name="Owens G.L."/>
            <person name="Carrere S."/>
            <person name="Mayjonade B."/>
            <person name="Legrand L."/>
            <person name="Gill N."/>
            <person name="Kane N.C."/>
            <person name="Bowers J.E."/>
            <person name="Hubner S."/>
            <person name="Bellec A."/>
            <person name="Berard A."/>
            <person name="Berges H."/>
            <person name="Blanchet N."/>
            <person name="Boniface M.C."/>
            <person name="Brunel D."/>
            <person name="Catrice O."/>
            <person name="Chaidir N."/>
            <person name="Claudel C."/>
            <person name="Donnadieu C."/>
            <person name="Faraut T."/>
            <person name="Fievet G."/>
            <person name="Helmstetter N."/>
            <person name="King M."/>
            <person name="Knapp S.J."/>
            <person name="Lai Z."/>
            <person name="Le Paslier M.C."/>
            <person name="Lippi Y."/>
            <person name="Lorenzon L."/>
            <person name="Mandel J.R."/>
            <person name="Marage G."/>
            <person name="Marchand G."/>
            <person name="Marquand E."/>
            <person name="Bret-Mestries E."/>
            <person name="Morien E."/>
            <person name="Nambeesan S."/>
            <person name="Nguyen T."/>
            <person name="Pegot-Espagnet P."/>
            <person name="Pouilly N."/>
            <person name="Raftis F."/>
            <person name="Sallet E."/>
            <person name="Schiex T."/>
            <person name="Thomas J."/>
            <person name="Vandecasteele C."/>
            <person name="Vares D."/>
            <person name="Vear F."/>
            <person name="Vautrin S."/>
            <person name="Crespi M."/>
            <person name="Mangin B."/>
            <person name="Burke J.M."/>
            <person name="Salse J."/>
            <person name="Munos S."/>
            <person name="Vincourt P."/>
            <person name="Rieseberg L.H."/>
            <person name="Langlade N.B."/>
        </authorList>
    </citation>
    <scope>NUCLEOTIDE SEQUENCE [LARGE SCALE GENOMIC DNA]</scope>
    <source>
        <strain evidence="12">cv. SF193</strain>
        <tissue evidence="10">Leaves</tissue>
    </source>
</reference>
<evidence type="ECO:0000256" key="2">
    <source>
        <dbReference type="ARBA" id="ARBA00022692"/>
    </source>
</evidence>
<dbReference type="EMBL" id="CM007891">
    <property type="protein sequence ID" value="OTG35083.1"/>
    <property type="molecule type" value="Genomic_DNA"/>
</dbReference>
<feature type="domain" description="GOST seven transmembrane" evidence="8">
    <location>
        <begin position="174"/>
        <end position="407"/>
    </location>
</feature>
<evidence type="ECO:0000256" key="3">
    <source>
        <dbReference type="ARBA" id="ARBA00022729"/>
    </source>
</evidence>
<evidence type="ECO:0000259" key="9">
    <source>
        <dbReference type="Pfam" id="PF21904"/>
    </source>
</evidence>
<evidence type="ECO:0000256" key="1">
    <source>
        <dbReference type="ARBA" id="ARBA00004141"/>
    </source>
</evidence>
<keyword evidence="2 6" id="KW-0812">Transmembrane</keyword>